<evidence type="ECO:0000256" key="1">
    <source>
        <dbReference type="ARBA" id="ARBA00022884"/>
    </source>
</evidence>
<dbReference type="SMART" id="SM00360">
    <property type="entry name" value="RRM"/>
    <property type="match status" value="1"/>
</dbReference>
<evidence type="ECO:0000259" key="2">
    <source>
        <dbReference type="PROSITE" id="PS50102"/>
    </source>
</evidence>
<accession>A0A1J5SXF8</accession>
<dbReference type="InterPro" id="IPR052462">
    <property type="entry name" value="SLIRP/GR-RBP-like"/>
</dbReference>
<dbReference type="PROSITE" id="PS50102">
    <property type="entry name" value="RRM"/>
    <property type="match status" value="1"/>
</dbReference>
<dbReference type="InterPro" id="IPR012677">
    <property type="entry name" value="Nucleotide-bd_a/b_plait_sf"/>
</dbReference>
<gene>
    <name evidence="3" type="ORF">GALL_56100</name>
</gene>
<dbReference type="SUPFAM" id="SSF54928">
    <property type="entry name" value="RNA-binding domain, RBD"/>
    <property type="match status" value="1"/>
</dbReference>
<keyword evidence="1" id="KW-0694">RNA-binding</keyword>
<comment type="caution">
    <text evidence="3">The sequence shown here is derived from an EMBL/GenBank/DDBJ whole genome shotgun (WGS) entry which is preliminary data.</text>
</comment>
<protein>
    <submittedName>
        <fullName evidence="3">RNA recognition motif containing protein</fullName>
    </submittedName>
</protein>
<dbReference type="PANTHER" id="PTHR48027">
    <property type="entry name" value="HETEROGENEOUS NUCLEAR RIBONUCLEOPROTEIN 87F-RELATED"/>
    <property type="match status" value="1"/>
</dbReference>
<organism evidence="3">
    <name type="scientific">mine drainage metagenome</name>
    <dbReference type="NCBI Taxonomy" id="410659"/>
    <lineage>
        <taxon>unclassified sequences</taxon>
        <taxon>metagenomes</taxon>
        <taxon>ecological metagenomes</taxon>
    </lineage>
</organism>
<evidence type="ECO:0000313" key="3">
    <source>
        <dbReference type="EMBL" id="OIR13225.1"/>
    </source>
</evidence>
<dbReference type="InterPro" id="IPR000504">
    <property type="entry name" value="RRM_dom"/>
</dbReference>
<sequence>MKLFVAGLPGDFDNTDLKEMFELYGEIKVSQIIMDRATGKSKGFGFVTMLNDEEAKEAIRLLNGVKIFGKKIVVQKSNE</sequence>
<dbReference type="GO" id="GO:0003723">
    <property type="term" value="F:RNA binding"/>
    <property type="evidence" value="ECO:0007669"/>
    <property type="project" value="UniProtKB-KW"/>
</dbReference>
<dbReference type="EMBL" id="MLJW01000015">
    <property type="protein sequence ID" value="OIR13225.1"/>
    <property type="molecule type" value="Genomic_DNA"/>
</dbReference>
<name>A0A1J5SXF8_9ZZZZ</name>
<feature type="domain" description="RRM" evidence="2">
    <location>
        <begin position="1"/>
        <end position="79"/>
    </location>
</feature>
<dbReference type="Pfam" id="PF00076">
    <property type="entry name" value="RRM_1"/>
    <property type="match status" value="1"/>
</dbReference>
<reference evidence="3" key="1">
    <citation type="submission" date="2016-10" db="EMBL/GenBank/DDBJ databases">
        <title>Sequence of Gallionella enrichment culture.</title>
        <authorList>
            <person name="Poehlein A."/>
            <person name="Muehling M."/>
            <person name="Daniel R."/>
        </authorList>
    </citation>
    <scope>NUCLEOTIDE SEQUENCE</scope>
</reference>
<dbReference type="InterPro" id="IPR035979">
    <property type="entry name" value="RBD_domain_sf"/>
</dbReference>
<dbReference type="AlphaFoldDB" id="A0A1J5SXF8"/>
<dbReference type="Gene3D" id="3.30.70.330">
    <property type="match status" value="1"/>
</dbReference>
<proteinExistence type="predicted"/>